<keyword evidence="5 6" id="KW-0472">Membrane</keyword>
<dbReference type="OrthoDB" id="1705903at2"/>
<feature type="transmembrane region" description="Helical" evidence="6">
    <location>
        <begin position="21"/>
        <end position="42"/>
    </location>
</feature>
<evidence type="ECO:0000256" key="4">
    <source>
        <dbReference type="ARBA" id="ARBA00022989"/>
    </source>
</evidence>
<dbReference type="GO" id="GO:0055085">
    <property type="term" value="P:transmembrane transport"/>
    <property type="evidence" value="ECO:0007669"/>
    <property type="project" value="UniProtKB-UniRule"/>
</dbReference>
<dbReference type="EMBL" id="VBSP01000047">
    <property type="protein sequence ID" value="TLQ39812.1"/>
    <property type="molecule type" value="Genomic_DNA"/>
</dbReference>
<dbReference type="InterPro" id="IPR052536">
    <property type="entry name" value="ABC-4_Integral_Memb_Prot"/>
</dbReference>
<dbReference type="Proteomes" id="UP000306420">
    <property type="component" value="Unassembled WGS sequence"/>
</dbReference>
<sequence length="674" mass="75527">MPLSLLTKLTVQGIVKRRTVYFPYFLALVLIMSLEFIMISLITNEYVQSRHATLPTIIIMGVFFTSLLAVIFILYANNFIQRQRRMEFALYTVLGLEDKHIRSVIFFEQLLTWMIGSLASIGVGYALGNVMFIVLNRLIQDTGAGLMDYPFSPLAAIGTIIIIGGITFIIFLINSIRLARLNPSELLSQTHAGEAEPKSRWFILLIGLITLVAGYYVALTTTDVLDALLKVFIAIFLVIIGTYALLTSLSIIFLKRMKGNKKYYYQPTHFLSISGMLYRMKANATSLAGIAVLCTGIVLTLGTTLTLYIGMEDQVEQMSTHDIELRYMQYADGASPENAEAALTNIMEELQTHGDIKDVSLSRSAFVTAIYQNKSFQPMPAPSETTESEELLPTDFAYIIGVPLEDFNQLNGEDIHLEPDEVLFTTTTANIQQEQDDTLQFADKEYQVQQISSSYMPLNYIGQIAYVVFPTIEEVESLLSTFPNYISTGERSEALLEQTMVFNAVDDSARESIEAAIPTDTIFDQGDLGVVRVVTRTTTSQELYTMNGGLLFLGIIVGTVLIIGTVLMLYFKQVSEGYQDQGKFQIMRKVGLPDHLIKQTIRSQIFWIFALPIMIAVIHSLFASKIMFNLLGLLAVNNITTFMIGYGSVLGVFVVVYLLFYLITSQVYYRIIHQ</sequence>
<evidence type="ECO:0000313" key="9">
    <source>
        <dbReference type="Proteomes" id="UP000306420"/>
    </source>
</evidence>
<feature type="transmembrane region" description="Helical" evidence="6">
    <location>
        <begin position="54"/>
        <end position="76"/>
    </location>
</feature>
<dbReference type="PANTHER" id="PTHR46795:SF3">
    <property type="entry name" value="ABC TRANSPORTER PERMEASE"/>
    <property type="match status" value="1"/>
</dbReference>
<comment type="subcellular location">
    <subcellularLocation>
        <location evidence="1 6">Cell membrane</location>
        <topology evidence="1 6">Multi-pass membrane protein</topology>
    </subcellularLocation>
</comment>
<feature type="domain" description="ABC3 transporter permease C-terminal" evidence="7">
    <location>
        <begin position="60"/>
        <end position="183"/>
    </location>
</feature>
<keyword evidence="4 6" id="KW-1133">Transmembrane helix</keyword>
<proteinExistence type="inferred from homology"/>
<dbReference type="InterPro" id="IPR027022">
    <property type="entry name" value="ABC_permease_BceB-typ"/>
</dbReference>
<keyword evidence="6" id="KW-0813">Transport</keyword>
<keyword evidence="2 6" id="KW-1003">Cell membrane</keyword>
<feature type="transmembrane region" description="Helical" evidence="6">
    <location>
        <begin position="154"/>
        <end position="173"/>
    </location>
</feature>
<feature type="transmembrane region" description="Helical" evidence="6">
    <location>
        <begin position="643"/>
        <end position="663"/>
    </location>
</feature>
<evidence type="ECO:0000256" key="6">
    <source>
        <dbReference type="PIRNR" id="PIRNR018968"/>
    </source>
</evidence>
<reference evidence="8 9" key="1">
    <citation type="submission" date="2019-05" db="EMBL/GenBank/DDBJ databases">
        <title>The metagenome of a microbial culture collection derived from dairy environment covers the genomic content of the human microbiome.</title>
        <authorList>
            <person name="Roder T."/>
            <person name="Wuthrich D."/>
            <person name="Sattari Z."/>
            <person name="Von Ah U."/>
            <person name="Bar C."/>
            <person name="Ronchi F."/>
            <person name="Macpherson A.J."/>
            <person name="Ganal-Vonarburg S.C."/>
            <person name="Bruggmann R."/>
            <person name="Vergeres G."/>
        </authorList>
    </citation>
    <scope>NUCLEOTIDE SEQUENCE [LARGE SCALE GENOMIC DNA]</scope>
    <source>
        <strain evidence="8 9">FAM 24227</strain>
    </source>
</reference>
<dbReference type="InterPro" id="IPR003838">
    <property type="entry name" value="ABC3_permease_C"/>
</dbReference>
<feature type="transmembrane region" description="Helical" evidence="6">
    <location>
        <begin position="231"/>
        <end position="254"/>
    </location>
</feature>
<comment type="similarity">
    <text evidence="6">Belongs to the ABC-4 integral membrane protein family.</text>
</comment>
<evidence type="ECO:0000256" key="2">
    <source>
        <dbReference type="ARBA" id="ARBA00022475"/>
    </source>
</evidence>
<evidence type="ECO:0000256" key="3">
    <source>
        <dbReference type="ARBA" id="ARBA00022692"/>
    </source>
</evidence>
<dbReference type="RefSeq" id="WP_138405280.1">
    <property type="nucleotide sequence ID" value="NZ_VBSP01000047.1"/>
</dbReference>
<protein>
    <submittedName>
        <fullName evidence="8">ABC transporter permease</fullName>
    </submittedName>
</protein>
<feature type="transmembrane region" description="Helical" evidence="6">
    <location>
        <begin position="605"/>
        <end position="623"/>
    </location>
</feature>
<dbReference type="Pfam" id="PF02687">
    <property type="entry name" value="FtsX"/>
    <property type="match status" value="1"/>
</dbReference>
<evidence type="ECO:0000313" key="8">
    <source>
        <dbReference type="EMBL" id="TLQ39812.1"/>
    </source>
</evidence>
<feature type="transmembrane region" description="Helical" evidence="6">
    <location>
        <begin position="110"/>
        <end position="134"/>
    </location>
</feature>
<accession>A0A5R9DV47</accession>
<organism evidence="8 9">
    <name type="scientific">Ruoffia tabacinasalis</name>
    <dbReference type="NCBI Taxonomy" id="87458"/>
    <lineage>
        <taxon>Bacteria</taxon>
        <taxon>Bacillati</taxon>
        <taxon>Bacillota</taxon>
        <taxon>Bacilli</taxon>
        <taxon>Lactobacillales</taxon>
        <taxon>Aerococcaceae</taxon>
        <taxon>Ruoffia</taxon>
    </lineage>
</organism>
<feature type="transmembrane region" description="Helical" evidence="6">
    <location>
        <begin position="201"/>
        <end position="219"/>
    </location>
</feature>
<dbReference type="AlphaFoldDB" id="A0A5R9DV47"/>
<feature type="transmembrane region" description="Helical" evidence="6">
    <location>
        <begin position="287"/>
        <end position="311"/>
    </location>
</feature>
<feature type="transmembrane region" description="Helical" evidence="6">
    <location>
        <begin position="550"/>
        <end position="571"/>
    </location>
</feature>
<gene>
    <name evidence="8" type="ORF">FEZ33_10180</name>
</gene>
<evidence type="ECO:0000256" key="1">
    <source>
        <dbReference type="ARBA" id="ARBA00004651"/>
    </source>
</evidence>
<keyword evidence="3 6" id="KW-0812">Transmembrane</keyword>
<dbReference type="GO" id="GO:0005886">
    <property type="term" value="C:plasma membrane"/>
    <property type="evidence" value="ECO:0007669"/>
    <property type="project" value="UniProtKB-SubCell"/>
</dbReference>
<name>A0A5R9DV47_9LACT</name>
<dbReference type="PANTHER" id="PTHR46795">
    <property type="entry name" value="ABC TRANSPORTER PERMEASE-RELATED-RELATED"/>
    <property type="match status" value="1"/>
</dbReference>
<comment type="caution">
    <text evidence="8">The sequence shown here is derived from an EMBL/GenBank/DDBJ whole genome shotgun (WGS) entry which is preliminary data.</text>
</comment>
<evidence type="ECO:0000256" key="5">
    <source>
        <dbReference type="ARBA" id="ARBA00023136"/>
    </source>
</evidence>
<evidence type="ECO:0000259" key="7">
    <source>
        <dbReference type="Pfam" id="PF02687"/>
    </source>
</evidence>
<dbReference type="PIRSF" id="PIRSF018968">
    <property type="entry name" value="ABC_permease_BceB"/>
    <property type="match status" value="1"/>
</dbReference>